<evidence type="ECO:0000259" key="2">
    <source>
        <dbReference type="Pfam" id="PF04909"/>
    </source>
</evidence>
<feature type="domain" description="Amidohydrolase-related" evidence="2">
    <location>
        <begin position="21"/>
        <end position="327"/>
    </location>
</feature>
<gene>
    <name evidence="3" type="ORF">ACFPZN_35140</name>
</gene>
<dbReference type="RefSeq" id="WP_378286712.1">
    <property type="nucleotide sequence ID" value="NZ_JBHSON010000060.1"/>
</dbReference>
<evidence type="ECO:0000313" key="3">
    <source>
        <dbReference type="EMBL" id="MFC5750883.1"/>
    </source>
</evidence>
<proteinExistence type="inferred from homology"/>
<comment type="caution">
    <text evidence="3">The sequence shown here is derived from an EMBL/GenBank/DDBJ whole genome shotgun (WGS) entry which is preliminary data.</text>
</comment>
<accession>A0ABW1A8A1</accession>
<dbReference type="PANTHER" id="PTHR43569">
    <property type="entry name" value="AMIDOHYDROLASE"/>
    <property type="match status" value="1"/>
</dbReference>
<dbReference type="Proteomes" id="UP001596074">
    <property type="component" value="Unassembled WGS sequence"/>
</dbReference>
<sequence length="338" mass="36898">MTVHSGLEHRETALEPALPIIDPHHHLWPRPVISYGPQQLYLIDALLADTTAGHDIRATVHVECSSGYRTTGPQVLRPVGETAWVIGQRRPGRGELAGIVGYADLRLGDRIGAVLDAHQEIAGHAFRGIRTRATWNPSHDVSSAAEDGLLLSSAAGPSLRQLQRRGLLFEVWVYFNQLDDVARVAEDNPDLPIVVDHLGSPLATGAAYRGQRDGVLARWRRSLRRLAGLGNVHLKIGGIGIPSVVDPRLTQAPVTSAALADFWGPEIGFCIDAFGPARCMFESNFPVDAYLCDYVTLWNTYKRVSADLSAFERDALFRTTALTVYGLDLPTSHPEVPA</sequence>
<dbReference type="EMBL" id="JBHSON010000060">
    <property type="protein sequence ID" value="MFC5750883.1"/>
    <property type="molecule type" value="Genomic_DNA"/>
</dbReference>
<organism evidence="3 4">
    <name type="scientific">Actinomadura rugatobispora</name>
    <dbReference type="NCBI Taxonomy" id="1994"/>
    <lineage>
        <taxon>Bacteria</taxon>
        <taxon>Bacillati</taxon>
        <taxon>Actinomycetota</taxon>
        <taxon>Actinomycetes</taxon>
        <taxon>Streptosporangiales</taxon>
        <taxon>Thermomonosporaceae</taxon>
        <taxon>Actinomadura</taxon>
    </lineage>
</organism>
<dbReference type="SUPFAM" id="SSF51556">
    <property type="entry name" value="Metallo-dependent hydrolases"/>
    <property type="match status" value="1"/>
</dbReference>
<comment type="similarity">
    <text evidence="1">Belongs to the metallo-dependent hydrolases superfamily.</text>
</comment>
<evidence type="ECO:0000313" key="4">
    <source>
        <dbReference type="Proteomes" id="UP001596074"/>
    </source>
</evidence>
<protein>
    <submittedName>
        <fullName evidence="3">Amidohydrolase family protein</fullName>
    </submittedName>
</protein>
<name>A0ABW1A8A1_9ACTN</name>
<dbReference type="InterPro" id="IPR006680">
    <property type="entry name" value="Amidohydro-rel"/>
</dbReference>
<dbReference type="InterPro" id="IPR052350">
    <property type="entry name" value="Metallo-dep_Lactonases"/>
</dbReference>
<evidence type="ECO:0000256" key="1">
    <source>
        <dbReference type="ARBA" id="ARBA00038310"/>
    </source>
</evidence>
<keyword evidence="4" id="KW-1185">Reference proteome</keyword>
<reference evidence="4" key="1">
    <citation type="journal article" date="2019" name="Int. J. Syst. Evol. Microbiol.">
        <title>The Global Catalogue of Microorganisms (GCM) 10K type strain sequencing project: providing services to taxonomists for standard genome sequencing and annotation.</title>
        <authorList>
            <consortium name="The Broad Institute Genomics Platform"/>
            <consortium name="The Broad Institute Genome Sequencing Center for Infectious Disease"/>
            <person name="Wu L."/>
            <person name="Ma J."/>
        </authorList>
    </citation>
    <scope>NUCLEOTIDE SEQUENCE [LARGE SCALE GENOMIC DNA]</scope>
    <source>
        <strain evidence="4">KCTC 42087</strain>
    </source>
</reference>
<dbReference type="InterPro" id="IPR032466">
    <property type="entry name" value="Metal_Hydrolase"/>
</dbReference>
<dbReference type="Pfam" id="PF04909">
    <property type="entry name" value="Amidohydro_2"/>
    <property type="match status" value="1"/>
</dbReference>
<dbReference type="Gene3D" id="3.20.20.140">
    <property type="entry name" value="Metal-dependent hydrolases"/>
    <property type="match status" value="1"/>
</dbReference>
<dbReference type="PANTHER" id="PTHR43569:SF1">
    <property type="entry name" value="BLL3371 PROTEIN"/>
    <property type="match status" value="1"/>
</dbReference>